<protein>
    <submittedName>
        <fullName evidence="3">Uncharacterized protein</fullName>
    </submittedName>
</protein>
<proteinExistence type="predicted"/>
<dbReference type="KEGG" id="str:Sterm_1262"/>
<dbReference type="RefSeq" id="WP_012860725.1">
    <property type="nucleotide sequence ID" value="NC_013517.1"/>
</dbReference>
<reference evidence="3 4" key="2">
    <citation type="journal article" date="2010" name="Stand. Genomic Sci.">
        <title>Complete genome sequence of Sebaldella termitidis type strain (NCTC 11300).</title>
        <authorList>
            <person name="Harmon-Smith M."/>
            <person name="Celia L."/>
            <person name="Chertkov O."/>
            <person name="Lapidus A."/>
            <person name="Copeland A."/>
            <person name="Glavina Del Rio T."/>
            <person name="Nolan M."/>
            <person name="Lucas S."/>
            <person name="Tice H."/>
            <person name="Cheng J.F."/>
            <person name="Han C."/>
            <person name="Detter J.C."/>
            <person name="Bruce D."/>
            <person name="Goodwin L."/>
            <person name="Pitluck S."/>
            <person name="Pati A."/>
            <person name="Liolios K."/>
            <person name="Ivanova N."/>
            <person name="Mavromatis K."/>
            <person name="Mikhailova N."/>
            <person name="Chen A."/>
            <person name="Palaniappan K."/>
            <person name="Land M."/>
            <person name="Hauser L."/>
            <person name="Chang Y.J."/>
            <person name="Jeffries C.D."/>
            <person name="Brettin T."/>
            <person name="Goker M."/>
            <person name="Beck B."/>
            <person name="Bristow J."/>
            <person name="Eisen J.A."/>
            <person name="Markowitz V."/>
            <person name="Hugenholtz P."/>
            <person name="Kyrpides N.C."/>
            <person name="Klenk H.P."/>
            <person name="Chen F."/>
        </authorList>
    </citation>
    <scope>NUCLEOTIDE SEQUENCE [LARGE SCALE GENOMIC DNA]</scope>
    <source>
        <strain evidence="4">ATCC 33386 / NCTC 11300</strain>
    </source>
</reference>
<reference evidence="4" key="1">
    <citation type="submission" date="2009-09" db="EMBL/GenBank/DDBJ databases">
        <title>The complete chromosome of Sebaldella termitidis ATCC 33386.</title>
        <authorList>
            <consortium name="US DOE Joint Genome Institute (JGI-PGF)"/>
            <person name="Lucas S."/>
            <person name="Copeland A."/>
            <person name="Lapidus A."/>
            <person name="Glavina del Rio T."/>
            <person name="Dalin E."/>
            <person name="Tice H."/>
            <person name="Bruce D."/>
            <person name="Goodwin L."/>
            <person name="Pitluck S."/>
            <person name="Kyrpides N."/>
            <person name="Mavromatis K."/>
            <person name="Ivanova N."/>
            <person name="Mikhailova N."/>
            <person name="Sims D."/>
            <person name="Meincke L."/>
            <person name="Brettin T."/>
            <person name="Detter J.C."/>
            <person name="Han C."/>
            <person name="Larimer F."/>
            <person name="Land M."/>
            <person name="Hauser L."/>
            <person name="Markowitz V."/>
            <person name="Cheng J.F."/>
            <person name="Hugenholtz P."/>
            <person name="Woyke T."/>
            <person name="Wu D."/>
            <person name="Eisen J.A."/>
        </authorList>
    </citation>
    <scope>NUCLEOTIDE SEQUENCE [LARGE SCALE GENOMIC DNA]</scope>
    <source>
        <strain evidence="4">ATCC 33386 / NCTC 11300</strain>
    </source>
</reference>
<dbReference type="Proteomes" id="UP000000845">
    <property type="component" value="Chromosome"/>
</dbReference>
<feature type="coiled-coil region" evidence="1">
    <location>
        <begin position="158"/>
        <end position="209"/>
    </location>
</feature>
<dbReference type="STRING" id="526218.Sterm_1262"/>
<sequence length="292" mass="33793">MRKKIKIFKSGKYRQGEYDKERVKNIFSNAKETEAIFLHSSLWAKNEKPLNLGKFSNYEFKDADGEIEVFADLELNETGEKFYNGRVLNGVSVELPNDELTKIAILPNKVNPAVEGAEFQEAPIFMEFQEIEEKKSEKKEKGEDKTMDRTEVLNSLTKEEIQGQAQRLNIEVKEKLKAKTPEEIETDIKAKLNKEYADKEKVTEFMKENDKKILPAFKPFFEKIAEESLKSEVNWEFNKKDTTLFEGLQEFMKQMNEFSGFKNYSDNIEFADQGTNENSPFKQGQKAVEGGN</sequence>
<feature type="compositionally biased region" description="Polar residues" evidence="2">
    <location>
        <begin position="273"/>
        <end position="282"/>
    </location>
</feature>
<name>D1AH95_SEBTE</name>
<feature type="region of interest" description="Disordered" evidence="2">
    <location>
        <begin position="272"/>
        <end position="292"/>
    </location>
</feature>
<evidence type="ECO:0000256" key="2">
    <source>
        <dbReference type="SAM" id="MobiDB-lite"/>
    </source>
</evidence>
<dbReference type="AlphaFoldDB" id="D1AH95"/>
<gene>
    <name evidence="3" type="ordered locus">Sterm_1262</name>
</gene>
<dbReference type="HOGENOM" id="CLU_959403_0_0_0"/>
<keyword evidence="1" id="KW-0175">Coiled coil</keyword>
<evidence type="ECO:0000256" key="1">
    <source>
        <dbReference type="SAM" id="Coils"/>
    </source>
</evidence>
<organism evidence="3 4">
    <name type="scientific">Sebaldella termitidis (strain ATCC 33386 / NCTC 11300)</name>
    <dbReference type="NCBI Taxonomy" id="526218"/>
    <lineage>
        <taxon>Bacteria</taxon>
        <taxon>Fusobacteriati</taxon>
        <taxon>Fusobacteriota</taxon>
        <taxon>Fusobacteriia</taxon>
        <taxon>Fusobacteriales</taxon>
        <taxon>Leptotrichiaceae</taxon>
        <taxon>Sebaldella</taxon>
    </lineage>
</organism>
<evidence type="ECO:0000313" key="4">
    <source>
        <dbReference type="Proteomes" id="UP000000845"/>
    </source>
</evidence>
<dbReference type="EMBL" id="CP001739">
    <property type="protein sequence ID" value="ACZ08129.1"/>
    <property type="molecule type" value="Genomic_DNA"/>
</dbReference>
<dbReference type="eggNOG" id="ENOG5033H99">
    <property type="taxonomic scope" value="Bacteria"/>
</dbReference>
<keyword evidence="4" id="KW-1185">Reference proteome</keyword>
<evidence type="ECO:0000313" key="3">
    <source>
        <dbReference type="EMBL" id="ACZ08129.1"/>
    </source>
</evidence>
<accession>D1AH95</accession>